<sequence length="247" mass="28823">MKSEAIRCAIKLNNEPALLVRFGDPQRKLPRGITELLRIVSSDAALKQISKKNNIDAIRFRKILLNYIQEVLLKDNNSDLRVLGLDQTADNSLRRLHYRLLMNVFHPDKFDSTSAPPHYYTQRISKSYKNIKNKQVIHKVVKASKFSMTKVNIDHYQKNKININRCLREENNDVFVKNNWMLPAFSLFLITAFIMLFMLTPSSPQIVVKKTNDEVIQDIASRQIDLLEEKRRSTTLNIRDQQQLSKK</sequence>
<proteinExistence type="predicted"/>
<dbReference type="Proteomes" id="UP000885750">
    <property type="component" value="Unassembled WGS sequence"/>
</dbReference>
<evidence type="ECO:0000313" key="3">
    <source>
        <dbReference type="EMBL" id="HFC92686.1"/>
    </source>
</evidence>
<evidence type="ECO:0000256" key="2">
    <source>
        <dbReference type="SAM" id="Phobius"/>
    </source>
</evidence>
<dbReference type="InterPro" id="IPR036869">
    <property type="entry name" value="J_dom_sf"/>
</dbReference>
<organism evidence="3">
    <name type="scientific">Leucothrix mucor</name>
    <dbReference type="NCBI Taxonomy" id="45248"/>
    <lineage>
        <taxon>Bacteria</taxon>
        <taxon>Pseudomonadati</taxon>
        <taxon>Pseudomonadota</taxon>
        <taxon>Gammaproteobacteria</taxon>
        <taxon>Thiotrichales</taxon>
        <taxon>Thiotrichaceae</taxon>
        <taxon>Leucothrix</taxon>
    </lineage>
</organism>
<keyword evidence="2" id="KW-0472">Membrane</keyword>
<keyword evidence="1" id="KW-0143">Chaperone</keyword>
<protein>
    <submittedName>
        <fullName evidence="3">J domain-containing protein</fullName>
    </submittedName>
</protein>
<comment type="caution">
    <text evidence="3">The sequence shown here is derived from an EMBL/GenBank/DDBJ whole genome shotgun (WGS) entry which is preliminary data.</text>
</comment>
<keyword evidence="2" id="KW-0812">Transmembrane</keyword>
<reference evidence="3" key="1">
    <citation type="journal article" date="2020" name="mSystems">
        <title>Genome- and Community-Level Interaction Insights into Carbon Utilization and Element Cycling Functions of Hydrothermarchaeota in Hydrothermal Sediment.</title>
        <authorList>
            <person name="Zhou Z."/>
            <person name="Liu Y."/>
            <person name="Xu W."/>
            <person name="Pan J."/>
            <person name="Luo Z.H."/>
            <person name="Li M."/>
        </authorList>
    </citation>
    <scope>NUCLEOTIDE SEQUENCE [LARGE SCALE GENOMIC DNA]</scope>
    <source>
        <strain evidence="3">HyVt-493</strain>
    </source>
</reference>
<dbReference type="AlphaFoldDB" id="A0A7V2T054"/>
<dbReference type="SUPFAM" id="SSF46565">
    <property type="entry name" value="Chaperone J-domain"/>
    <property type="match status" value="1"/>
</dbReference>
<dbReference type="EMBL" id="DRMS01000288">
    <property type="protein sequence ID" value="HFC92686.1"/>
    <property type="molecule type" value="Genomic_DNA"/>
</dbReference>
<gene>
    <name evidence="3" type="ORF">ENJ51_07725</name>
</gene>
<keyword evidence="2" id="KW-1133">Transmembrane helix</keyword>
<accession>A0A7V2T054</accession>
<feature type="transmembrane region" description="Helical" evidence="2">
    <location>
        <begin position="180"/>
        <end position="200"/>
    </location>
</feature>
<name>A0A7V2T054_LEUMU</name>
<evidence type="ECO:0000256" key="1">
    <source>
        <dbReference type="ARBA" id="ARBA00023186"/>
    </source>
</evidence>